<feature type="domain" description="Aldehyde dehydrogenase" evidence="10">
    <location>
        <begin position="2"/>
        <end position="70"/>
    </location>
</feature>
<dbReference type="Proteomes" id="UP001412067">
    <property type="component" value="Unassembled WGS sequence"/>
</dbReference>
<reference evidence="11 12" key="1">
    <citation type="journal article" date="2022" name="Nat. Plants">
        <title>Genomes of leafy and leafless Platanthera orchids illuminate the evolution of mycoheterotrophy.</title>
        <authorList>
            <person name="Li M.H."/>
            <person name="Liu K.W."/>
            <person name="Li Z."/>
            <person name="Lu H.C."/>
            <person name="Ye Q.L."/>
            <person name="Zhang D."/>
            <person name="Wang J.Y."/>
            <person name="Li Y.F."/>
            <person name="Zhong Z.M."/>
            <person name="Liu X."/>
            <person name="Yu X."/>
            <person name="Liu D.K."/>
            <person name="Tu X.D."/>
            <person name="Liu B."/>
            <person name="Hao Y."/>
            <person name="Liao X.Y."/>
            <person name="Jiang Y.T."/>
            <person name="Sun W.H."/>
            <person name="Chen J."/>
            <person name="Chen Y.Q."/>
            <person name="Ai Y."/>
            <person name="Zhai J.W."/>
            <person name="Wu S.S."/>
            <person name="Zhou Z."/>
            <person name="Hsiao Y.Y."/>
            <person name="Wu W.L."/>
            <person name="Chen Y.Y."/>
            <person name="Lin Y.F."/>
            <person name="Hsu J.L."/>
            <person name="Li C.Y."/>
            <person name="Wang Z.W."/>
            <person name="Zhao X."/>
            <person name="Zhong W.Y."/>
            <person name="Ma X.K."/>
            <person name="Ma L."/>
            <person name="Huang J."/>
            <person name="Chen G.Z."/>
            <person name="Huang M.Z."/>
            <person name="Huang L."/>
            <person name="Peng D.H."/>
            <person name="Luo Y.B."/>
            <person name="Zou S.Q."/>
            <person name="Chen S.P."/>
            <person name="Lan S."/>
            <person name="Tsai W.C."/>
            <person name="Van de Peer Y."/>
            <person name="Liu Z.J."/>
        </authorList>
    </citation>
    <scope>NUCLEOTIDE SEQUENCE [LARGE SCALE GENOMIC DNA]</scope>
    <source>
        <strain evidence="11">Lor288</strain>
    </source>
</reference>
<gene>
    <name evidence="11" type="primary">GAPN</name>
    <name evidence="11" type="ORF">KSP40_PGU015000</name>
</gene>
<evidence type="ECO:0000256" key="1">
    <source>
        <dbReference type="ARBA" id="ARBA00009986"/>
    </source>
</evidence>
<dbReference type="Pfam" id="PF00171">
    <property type="entry name" value="Aldedh"/>
    <property type="match status" value="1"/>
</dbReference>
<evidence type="ECO:0000259" key="10">
    <source>
        <dbReference type="Pfam" id="PF00171"/>
    </source>
</evidence>
<evidence type="ECO:0000256" key="2">
    <source>
        <dbReference type="ARBA" id="ARBA00023002"/>
    </source>
</evidence>
<keyword evidence="12" id="KW-1185">Reference proteome</keyword>
<dbReference type="InterPro" id="IPR016161">
    <property type="entry name" value="Ald_DH/histidinol_DH"/>
</dbReference>
<dbReference type="Gene3D" id="3.40.309.10">
    <property type="entry name" value="Aldehyde Dehydrogenase, Chain A, domain 2"/>
    <property type="match status" value="1"/>
</dbReference>
<evidence type="ECO:0000313" key="11">
    <source>
        <dbReference type="EMBL" id="KAK8952621.1"/>
    </source>
</evidence>
<organism evidence="11 12">
    <name type="scientific">Platanthera guangdongensis</name>
    <dbReference type="NCBI Taxonomy" id="2320717"/>
    <lineage>
        <taxon>Eukaryota</taxon>
        <taxon>Viridiplantae</taxon>
        <taxon>Streptophyta</taxon>
        <taxon>Embryophyta</taxon>
        <taxon>Tracheophyta</taxon>
        <taxon>Spermatophyta</taxon>
        <taxon>Magnoliopsida</taxon>
        <taxon>Liliopsida</taxon>
        <taxon>Asparagales</taxon>
        <taxon>Orchidaceae</taxon>
        <taxon>Orchidoideae</taxon>
        <taxon>Orchideae</taxon>
        <taxon>Orchidinae</taxon>
        <taxon>Platanthera</taxon>
    </lineage>
</organism>
<dbReference type="InterPro" id="IPR051020">
    <property type="entry name" value="ALDH-related_metabolic_enz"/>
</dbReference>
<evidence type="ECO:0000313" key="12">
    <source>
        <dbReference type="Proteomes" id="UP001412067"/>
    </source>
</evidence>
<comment type="catalytic activity">
    <reaction evidence="8">
        <text>D-glyceraldehyde 3-phosphate + NADP(+) + H2O = (2R)-3-phosphoglycerate + NADPH + 2 H(+)</text>
        <dbReference type="Rhea" id="RHEA:14669"/>
        <dbReference type="ChEBI" id="CHEBI:15377"/>
        <dbReference type="ChEBI" id="CHEBI:15378"/>
        <dbReference type="ChEBI" id="CHEBI:57783"/>
        <dbReference type="ChEBI" id="CHEBI:58272"/>
        <dbReference type="ChEBI" id="CHEBI:58349"/>
        <dbReference type="ChEBI" id="CHEBI:59776"/>
        <dbReference type="EC" id="1.2.1.9"/>
    </reaction>
</comment>
<evidence type="ECO:0000256" key="6">
    <source>
        <dbReference type="ARBA" id="ARBA00042646"/>
    </source>
</evidence>
<dbReference type="InterPro" id="IPR015590">
    <property type="entry name" value="Aldehyde_DH_dom"/>
</dbReference>
<dbReference type="EC" id="1.2.1.9" evidence="3"/>
<dbReference type="SUPFAM" id="SSF53720">
    <property type="entry name" value="ALDH-like"/>
    <property type="match status" value="1"/>
</dbReference>
<protein>
    <recommendedName>
        <fullName evidence="4">NADP-dependent glyceraldehyde-3-phosphate dehydrogenase</fullName>
        <ecNumber evidence="3">1.2.1.9</ecNumber>
    </recommendedName>
    <alternativeName>
        <fullName evidence="5">Glyceraldehyde-3-phosphate dehydrogenase [NADP(+)]</fullName>
    </alternativeName>
    <alternativeName>
        <fullName evidence="6">Non-phosphorylating glyceraldehyde 3-phosphate dehydrogenase</fullName>
    </alternativeName>
    <alternativeName>
        <fullName evidence="7">Triosephosphate dehydrogenase</fullName>
    </alternativeName>
</protein>
<comment type="caution">
    <text evidence="11">The sequence shown here is derived from an EMBL/GenBank/DDBJ whole genome shotgun (WGS) entry which is preliminary data.</text>
</comment>
<evidence type="ECO:0000256" key="9">
    <source>
        <dbReference type="SAM" id="MobiDB-lite"/>
    </source>
</evidence>
<feature type="region of interest" description="Disordered" evidence="9">
    <location>
        <begin position="125"/>
        <end position="152"/>
    </location>
</feature>
<dbReference type="InterPro" id="IPR016163">
    <property type="entry name" value="Ald_DH_C"/>
</dbReference>
<accession>A0ABR2LUT4</accession>
<evidence type="ECO:0000256" key="4">
    <source>
        <dbReference type="ARBA" id="ARBA00040853"/>
    </source>
</evidence>
<proteinExistence type="inferred from homology"/>
<keyword evidence="2" id="KW-0560">Oxidoreductase</keyword>
<comment type="similarity">
    <text evidence="1">Belongs to the aldehyde dehydrogenase family.</text>
</comment>
<dbReference type="EMBL" id="JBBWWR010000014">
    <property type="protein sequence ID" value="KAK8952621.1"/>
    <property type="molecule type" value="Genomic_DNA"/>
</dbReference>
<evidence type="ECO:0000256" key="5">
    <source>
        <dbReference type="ARBA" id="ARBA00042470"/>
    </source>
</evidence>
<evidence type="ECO:0000256" key="8">
    <source>
        <dbReference type="ARBA" id="ARBA00049186"/>
    </source>
</evidence>
<dbReference type="PANTHER" id="PTHR42991:SF1">
    <property type="entry name" value="ALDEHYDE DEHYDROGENASE"/>
    <property type="match status" value="1"/>
</dbReference>
<name>A0ABR2LUT4_9ASPA</name>
<evidence type="ECO:0000256" key="3">
    <source>
        <dbReference type="ARBA" id="ARBA00038980"/>
    </source>
</evidence>
<dbReference type="PANTHER" id="PTHR42991">
    <property type="entry name" value="ALDEHYDE DEHYDROGENASE"/>
    <property type="match status" value="1"/>
</dbReference>
<sequence>MEEPFGPVLPVIRIKSVEEGIRHCNASNFGLQGSVFTRNINKALMISDAMEAGTVQINSAPARGPDHFPFQVLDSGGDFLSPMISPLPTLLPQSLTTRHFQLPSRAHSKTRRCHPRLPILHLQTPDPVSQQAHPPHLATSRSSFQFGGSPKTEKFSEATVKTEFCERAAGL</sequence>
<evidence type="ECO:0000256" key="7">
    <source>
        <dbReference type="ARBA" id="ARBA00043052"/>
    </source>
</evidence>